<feature type="compositionally biased region" description="Gly residues" evidence="1">
    <location>
        <begin position="55"/>
        <end position="67"/>
    </location>
</feature>
<keyword evidence="3" id="KW-1185">Reference proteome</keyword>
<reference evidence="2" key="2">
    <citation type="submission" date="2024-10" db="UniProtKB">
        <authorList>
            <consortium name="EnsemblProtists"/>
        </authorList>
    </citation>
    <scope>IDENTIFICATION</scope>
</reference>
<organism evidence="2 3">
    <name type="scientific">Emiliania huxleyi (strain CCMP1516)</name>
    <dbReference type="NCBI Taxonomy" id="280463"/>
    <lineage>
        <taxon>Eukaryota</taxon>
        <taxon>Haptista</taxon>
        <taxon>Haptophyta</taxon>
        <taxon>Prymnesiophyceae</taxon>
        <taxon>Isochrysidales</taxon>
        <taxon>Noelaerhabdaceae</taxon>
        <taxon>Emiliania</taxon>
    </lineage>
</organism>
<dbReference type="PaxDb" id="2903-EOD39481"/>
<evidence type="ECO:0000313" key="2">
    <source>
        <dbReference type="EnsemblProtists" id="EOD39481"/>
    </source>
</evidence>
<evidence type="ECO:0000313" key="3">
    <source>
        <dbReference type="Proteomes" id="UP000013827"/>
    </source>
</evidence>
<feature type="compositionally biased region" description="Pro residues" evidence="1">
    <location>
        <begin position="38"/>
        <end position="49"/>
    </location>
</feature>
<protein>
    <submittedName>
        <fullName evidence="2">Uncharacterized protein</fullName>
    </submittedName>
</protein>
<dbReference type="HOGENOM" id="CLU_1565774_0_0_1"/>
<dbReference type="RefSeq" id="XP_005791910.1">
    <property type="nucleotide sequence ID" value="XM_005791853.1"/>
</dbReference>
<dbReference type="GeneID" id="17284752"/>
<proteinExistence type="predicted"/>
<dbReference type="KEGG" id="ehx:EMIHUDRAFT_433395"/>
<dbReference type="AlphaFoldDB" id="A0A0D3KUP6"/>
<feature type="compositionally biased region" description="Basic and acidic residues" evidence="1">
    <location>
        <begin position="79"/>
        <end position="92"/>
    </location>
</feature>
<dbReference type="EnsemblProtists" id="EOD39481">
    <property type="protein sequence ID" value="EOD39481"/>
    <property type="gene ID" value="EMIHUDRAFT_433395"/>
</dbReference>
<sequence length="171" mass="18056">MTHLVDSLMNQTPLYQRRAACAHLALTPLPLHTSRPPLFDPPPDPPSDPPHGDGADGNGGDPGGGGSRNQAPAAGPKRRAGDTRFKPLREEDAAPPLSPGGRAIVSAPARLDVIAPQSAVGSLRTSRWRVVRRRLLRQLGPARDGLAILNGVAGGQTATFLWKDSTPRLRA</sequence>
<reference evidence="3" key="1">
    <citation type="journal article" date="2013" name="Nature">
        <title>Pan genome of the phytoplankton Emiliania underpins its global distribution.</title>
        <authorList>
            <person name="Read B.A."/>
            <person name="Kegel J."/>
            <person name="Klute M.J."/>
            <person name="Kuo A."/>
            <person name="Lefebvre S.C."/>
            <person name="Maumus F."/>
            <person name="Mayer C."/>
            <person name="Miller J."/>
            <person name="Monier A."/>
            <person name="Salamov A."/>
            <person name="Young J."/>
            <person name="Aguilar M."/>
            <person name="Claverie J.M."/>
            <person name="Frickenhaus S."/>
            <person name="Gonzalez K."/>
            <person name="Herman E.K."/>
            <person name="Lin Y.C."/>
            <person name="Napier J."/>
            <person name="Ogata H."/>
            <person name="Sarno A.F."/>
            <person name="Shmutz J."/>
            <person name="Schroeder D."/>
            <person name="de Vargas C."/>
            <person name="Verret F."/>
            <person name="von Dassow P."/>
            <person name="Valentin K."/>
            <person name="Van de Peer Y."/>
            <person name="Wheeler G."/>
            <person name="Dacks J.B."/>
            <person name="Delwiche C.F."/>
            <person name="Dyhrman S.T."/>
            <person name="Glockner G."/>
            <person name="John U."/>
            <person name="Richards T."/>
            <person name="Worden A.Z."/>
            <person name="Zhang X."/>
            <person name="Grigoriev I.V."/>
            <person name="Allen A.E."/>
            <person name="Bidle K."/>
            <person name="Borodovsky M."/>
            <person name="Bowler C."/>
            <person name="Brownlee C."/>
            <person name="Cock J.M."/>
            <person name="Elias M."/>
            <person name="Gladyshev V.N."/>
            <person name="Groth M."/>
            <person name="Guda C."/>
            <person name="Hadaegh A."/>
            <person name="Iglesias-Rodriguez M.D."/>
            <person name="Jenkins J."/>
            <person name="Jones B.M."/>
            <person name="Lawson T."/>
            <person name="Leese F."/>
            <person name="Lindquist E."/>
            <person name="Lobanov A."/>
            <person name="Lomsadze A."/>
            <person name="Malik S.B."/>
            <person name="Marsh M.E."/>
            <person name="Mackinder L."/>
            <person name="Mock T."/>
            <person name="Mueller-Roeber B."/>
            <person name="Pagarete A."/>
            <person name="Parker M."/>
            <person name="Probert I."/>
            <person name="Quesneville H."/>
            <person name="Raines C."/>
            <person name="Rensing S.A."/>
            <person name="Riano-Pachon D.M."/>
            <person name="Richier S."/>
            <person name="Rokitta S."/>
            <person name="Shiraiwa Y."/>
            <person name="Soanes D.M."/>
            <person name="van der Giezen M."/>
            <person name="Wahlund T.M."/>
            <person name="Williams B."/>
            <person name="Wilson W."/>
            <person name="Wolfe G."/>
            <person name="Wurch L.L."/>
        </authorList>
    </citation>
    <scope>NUCLEOTIDE SEQUENCE</scope>
</reference>
<feature type="region of interest" description="Disordered" evidence="1">
    <location>
        <begin position="32"/>
        <end position="101"/>
    </location>
</feature>
<dbReference type="Proteomes" id="UP000013827">
    <property type="component" value="Unassembled WGS sequence"/>
</dbReference>
<accession>A0A0D3KUP6</accession>
<evidence type="ECO:0000256" key="1">
    <source>
        <dbReference type="SAM" id="MobiDB-lite"/>
    </source>
</evidence>
<name>A0A0D3KUP6_EMIH1</name>